<organism evidence="2 3">
    <name type="scientific">Gaetbulibacter aestuarii</name>
    <dbReference type="NCBI Taxonomy" id="1502358"/>
    <lineage>
        <taxon>Bacteria</taxon>
        <taxon>Pseudomonadati</taxon>
        <taxon>Bacteroidota</taxon>
        <taxon>Flavobacteriia</taxon>
        <taxon>Flavobacteriales</taxon>
        <taxon>Flavobacteriaceae</taxon>
        <taxon>Gaetbulibacter</taxon>
    </lineage>
</organism>
<evidence type="ECO:0000259" key="1">
    <source>
        <dbReference type="Pfam" id="PF03625"/>
    </source>
</evidence>
<dbReference type="Gene3D" id="3.30.310.70">
    <property type="entry name" value="TT1751-like domain"/>
    <property type="match status" value="1"/>
</dbReference>
<dbReference type="InterPro" id="IPR005180">
    <property type="entry name" value="DUF302"/>
</dbReference>
<keyword evidence="3" id="KW-1185">Reference proteome</keyword>
<evidence type="ECO:0000313" key="2">
    <source>
        <dbReference type="EMBL" id="MFH6770677.1"/>
    </source>
</evidence>
<comment type="caution">
    <text evidence="2">The sequence shown here is derived from an EMBL/GenBank/DDBJ whole genome shotgun (WGS) entry which is preliminary data.</text>
</comment>
<dbReference type="Pfam" id="PF03625">
    <property type="entry name" value="DUF302"/>
    <property type="match status" value="1"/>
</dbReference>
<proteinExistence type="predicted"/>
<sequence length="131" mass="14655">MSYYFKTTLRDKPFNDAIEEVTQALKKEGFGVLTEIDIAQTLKKKLDVDFKKYRILGACNPPYAYEALQKEEKIGLFLPCNVVVHENDEGHIEVAAVDPVASMISVENDALANVAHEIQQKLKNVIDSLAS</sequence>
<evidence type="ECO:0000313" key="3">
    <source>
        <dbReference type="Proteomes" id="UP001610100"/>
    </source>
</evidence>
<dbReference type="PANTHER" id="PTHR38342">
    <property type="entry name" value="SLR5037 PROTEIN"/>
    <property type="match status" value="1"/>
</dbReference>
<dbReference type="Proteomes" id="UP001610100">
    <property type="component" value="Unassembled WGS sequence"/>
</dbReference>
<feature type="domain" description="DUF302" evidence="1">
    <location>
        <begin position="36"/>
        <end position="99"/>
    </location>
</feature>
<gene>
    <name evidence="2" type="ORF">V8G58_01935</name>
</gene>
<dbReference type="CDD" id="cd14797">
    <property type="entry name" value="DUF302"/>
    <property type="match status" value="1"/>
</dbReference>
<dbReference type="PANTHER" id="PTHR38342:SF1">
    <property type="entry name" value="SLR5037 PROTEIN"/>
    <property type="match status" value="1"/>
</dbReference>
<protein>
    <submittedName>
        <fullName evidence="2">DUF302 domain-containing protein</fullName>
    </submittedName>
</protein>
<dbReference type="SUPFAM" id="SSF103247">
    <property type="entry name" value="TT1751-like"/>
    <property type="match status" value="1"/>
</dbReference>
<name>A0ABW7MV13_9FLAO</name>
<dbReference type="PIRSF" id="PIRSF021774">
    <property type="entry name" value="UCP021774"/>
    <property type="match status" value="1"/>
</dbReference>
<dbReference type="InterPro" id="IPR035923">
    <property type="entry name" value="TT1751-like_sf"/>
</dbReference>
<dbReference type="InterPro" id="IPR016796">
    <property type="entry name" value="UCP021774"/>
</dbReference>
<dbReference type="RefSeq" id="WP_344739100.1">
    <property type="nucleotide sequence ID" value="NZ_BAABAY010000001.1"/>
</dbReference>
<dbReference type="EMBL" id="JBAWKB010000001">
    <property type="protein sequence ID" value="MFH6770677.1"/>
    <property type="molecule type" value="Genomic_DNA"/>
</dbReference>
<reference evidence="2 3" key="1">
    <citation type="submission" date="2024-02" db="EMBL/GenBank/DDBJ databases">
        <title>A Gaetbulibacter species isolated from tidal flats and genomic insights of their niches.</title>
        <authorList>
            <person name="Ye Y."/>
        </authorList>
    </citation>
    <scope>NUCLEOTIDE SEQUENCE [LARGE SCALE GENOMIC DNA]</scope>
    <source>
        <strain evidence="2 3">KYW382</strain>
    </source>
</reference>
<accession>A0ABW7MV13</accession>